<dbReference type="RefSeq" id="XP_028866774.1">
    <property type="nucleotide sequence ID" value="XM_029010941.1"/>
</dbReference>
<gene>
    <name evidence="5" type="ORF">BOVATA_020240</name>
</gene>
<dbReference type="EMBL" id="BDSA01000002">
    <property type="protein sequence ID" value="GBE60531.1"/>
    <property type="molecule type" value="Genomic_DNA"/>
</dbReference>
<reference evidence="5 6" key="1">
    <citation type="journal article" date="2017" name="BMC Genomics">
        <title>Whole-genome assembly of Babesia ovata and comparative genomics between closely related pathogens.</title>
        <authorList>
            <person name="Yamagishi J."/>
            <person name="Asada M."/>
            <person name="Hakimi H."/>
            <person name="Tanaka T.Q."/>
            <person name="Sugimoto C."/>
            <person name="Kawazu S."/>
        </authorList>
    </citation>
    <scope>NUCLEOTIDE SEQUENCE [LARGE SCALE GENOMIC DNA]</scope>
    <source>
        <strain evidence="5 6">Miyake</strain>
    </source>
</reference>
<accession>A0A2H6KC14</accession>
<dbReference type="OrthoDB" id="268594at2759"/>
<proteinExistence type="inferred from homology"/>
<dbReference type="PANTHER" id="PTHR21107">
    <property type="entry name" value="CYTOCHROME C OXIDASE ASSEMBLY PROTEIN COX19"/>
    <property type="match status" value="1"/>
</dbReference>
<evidence type="ECO:0000256" key="1">
    <source>
        <dbReference type="ARBA" id="ARBA00004496"/>
    </source>
</evidence>
<dbReference type="VEuPathDB" id="PiroplasmaDB:BOVATA_020240"/>
<keyword evidence="6" id="KW-1185">Reference proteome</keyword>
<name>A0A2H6KC14_9APIC</name>
<evidence type="ECO:0000256" key="2">
    <source>
        <dbReference type="ARBA" id="ARBA00022490"/>
    </source>
</evidence>
<dbReference type="GeneID" id="39874301"/>
<organism evidence="5 6">
    <name type="scientific">Babesia ovata</name>
    <dbReference type="NCBI Taxonomy" id="189622"/>
    <lineage>
        <taxon>Eukaryota</taxon>
        <taxon>Sar</taxon>
        <taxon>Alveolata</taxon>
        <taxon>Apicomplexa</taxon>
        <taxon>Aconoidasida</taxon>
        <taxon>Piroplasmida</taxon>
        <taxon>Babesiidae</taxon>
        <taxon>Babesia</taxon>
    </lineage>
</organism>
<comment type="subcellular location">
    <subcellularLocation>
        <location evidence="1">Cytoplasm</location>
    </subcellularLocation>
</comment>
<evidence type="ECO:0000313" key="5">
    <source>
        <dbReference type="EMBL" id="GBE60531.1"/>
    </source>
</evidence>
<dbReference type="AlphaFoldDB" id="A0A2H6KC14"/>
<evidence type="ECO:0000256" key="4">
    <source>
        <dbReference type="ARBA" id="ARBA00038223"/>
    </source>
</evidence>
<dbReference type="PANTHER" id="PTHR21107:SF2">
    <property type="entry name" value="CYTOCHROME C OXIDASE ASSEMBLY PROTEIN COX19"/>
    <property type="match status" value="1"/>
</dbReference>
<dbReference type="InterPro" id="IPR051383">
    <property type="entry name" value="COX19"/>
</dbReference>
<keyword evidence="2" id="KW-0963">Cytoplasm</keyword>
<dbReference type="GO" id="GO:0033617">
    <property type="term" value="P:mitochondrial respiratory chain complex IV assembly"/>
    <property type="evidence" value="ECO:0007669"/>
    <property type="project" value="TreeGrafter"/>
</dbReference>
<evidence type="ECO:0000256" key="3">
    <source>
        <dbReference type="ARBA" id="ARBA00023157"/>
    </source>
</evidence>
<protein>
    <submittedName>
        <fullName evidence="5">Cytochrome c oxidase assembly COX19</fullName>
    </submittedName>
</protein>
<keyword evidence="3" id="KW-1015">Disulfide bond</keyword>
<sequence>MTVGQAPRLTVTPPDRGSFPLDHDGACKTISDRYVKCVRALKGNAFECRSLAAEYMKCRIENKLLVEEPLSNFGFRDCDIKPDASTANLSENIVTGDSLVRPREDRKESRGFVAGSSVVENYAKEQSFLSRIMSRFLN</sequence>
<dbReference type="Proteomes" id="UP000236319">
    <property type="component" value="Unassembled WGS sequence"/>
</dbReference>
<evidence type="ECO:0000313" key="6">
    <source>
        <dbReference type="Proteomes" id="UP000236319"/>
    </source>
</evidence>
<comment type="caution">
    <text evidence="5">The sequence shown here is derived from an EMBL/GenBank/DDBJ whole genome shotgun (WGS) entry which is preliminary data.</text>
</comment>
<dbReference type="GO" id="GO:0005758">
    <property type="term" value="C:mitochondrial intermembrane space"/>
    <property type="evidence" value="ECO:0007669"/>
    <property type="project" value="TreeGrafter"/>
</dbReference>
<comment type="similarity">
    <text evidence="4">Belongs to the COX19 family.</text>
</comment>